<dbReference type="GO" id="GO:0032993">
    <property type="term" value="C:protein-DNA complex"/>
    <property type="evidence" value="ECO:0007669"/>
    <property type="project" value="TreeGrafter"/>
</dbReference>
<dbReference type="InterPro" id="IPR036388">
    <property type="entry name" value="WH-like_DNA-bd_sf"/>
</dbReference>
<organism evidence="11 12">
    <name type="scientific">Gelidibacter maritimus</name>
    <dbReference type="NCBI Taxonomy" id="2761487"/>
    <lineage>
        <taxon>Bacteria</taxon>
        <taxon>Pseudomonadati</taxon>
        <taxon>Bacteroidota</taxon>
        <taxon>Flavobacteriia</taxon>
        <taxon>Flavobacteriales</taxon>
        <taxon>Flavobacteriaceae</taxon>
        <taxon>Gelidibacter</taxon>
    </lineage>
</organism>
<feature type="DNA-binding region" description="OmpR/PhoB-type" evidence="7">
    <location>
        <begin position="130"/>
        <end position="228"/>
    </location>
</feature>
<evidence type="ECO:0000259" key="9">
    <source>
        <dbReference type="PROSITE" id="PS50110"/>
    </source>
</evidence>
<evidence type="ECO:0000256" key="7">
    <source>
        <dbReference type="PROSITE-ProRule" id="PRU01091"/>
    </source>
</evidence>
<dbReference type="RefSeq" id="WP_182205239.1">
    <property type="nucleotide sequence ID" value="NZ_JACGLT010000006.1"/>
</dbReference>
<evidence type="ECO:0000259" key="8">
    <source>
        <dbReference type="PROSITE" id="PS50006"/>
    </source>
</evidence>
<keyword evidence="3" id="KW-0805">Transcription regulation</keyword>
<dbReference type="SUPFAM" id="SSF52172">
    <property type="entry name" value="CheY-like"/>
    <property type="match status" value="1"/>
</dbReference>
<dbReference type="SMART" id="SM00862">
    <property type="entry name" value="Trans_reg_C"/>
    <property type="match status" value="1"/>
</dbReference>
<dbReference type="InterPro" id="IPR000253">
    <property type="entry name" value="FHA_dom"/>
</dbReference>
<dbReference type="PROSITE" id="PS50006">
    <property type="entry name" value="FHA_DOMAIN"/>
    <property type="match status" value="1"/>
</dbReference>
<dbReference type="InterPro" id="IPR011006">
    <property type="entry name" value="CheY-like_superfamily"/>
</dbReference>
<dbReference type="SUPFAM" id="SSF46894">
    <property type="entry name" value="C-terminal effector domain of the bipartite response regulators"/>
    <property type="match status" value="1"/>
</dbReference>
<dbReference type="InterPro" id="IPR039420">
    <property type="entry name" value="WalR-like"/>
</dbReference>
<dbReference type="Gene3D" id="6.10.250.690">
    <property type="match status" value="1"/>
</dbReference>
<dbReference type="GO" id="GO:0000976">
    <property type="term" value="F:transcription cis-regulatory region binding"/>
    <property type="evidence" value="ECO:0007669"/>
    <property type="project" value="TreeGrafter"/>
</dbReference>
<feature type="modified residue" description="4-aspartylphosphate" evidence="6">
    <location>
        <position position="52"/>
    </location>
</feature>
<dbReference type="InterPro" id="IPR001867">
    <property type="entry name" value="OmpR/PhoB-type_DNA-bd"/>
</dbReference>
<dbReference type="InterPro" id="IPR001789">
    <property type="entry name" value="Sig_transdc_resp-reg_receiver"/>
</dbReference>
<keyword evidence="12" id="KW-1185">Reference proteome</keyword>
<proteinExistence type="predicted"/>
<dbReference type="GO" id="GO:0006355">
    <property type="term" value="P:regulation of DNA-templated transcription"/>
    <property type="evidence" value="ECO:0007669"/>
    <property type="project" value="InterPro"/>
</dbReference>
<evidence type="ECO:0000256" key="3">
    <source>
        <dbReference type="ARBA" id="ARBA00023015"/>
    </source>
</evidence>
<evidence type="ECO:0000256" key="6">
    <source>
        <dbReference type="PROSITE-ProRule" id="PRU00169"/>
    </source>
</evidence>
<evidence type="ECO:0000313" key="12">
    <source>
        <dbReference type="Proteomes" id="UP000541857"/>
    </source>
</evidence>
<dbReference type="GO" id="GO:0005829">
    <property type="term" value="C:cytosol"/>
    <property type="evidence" value="ECO:0007669"/>
    <property type="project" value="TreeGrafter"/>
</dbReference>
<evidence type="ECO:0000256" key="4">
    <source>
        <dbReference type="ARBA" id="ARBA00023125"/>
    </source>
</evidence>
<reference evidence="11 12" key="1">
    <citation type="submission" date="2020-07" db="EMBL/GenBank/DDBJ databases">
        <title>Bacterium isolated from marine sediment.</title>
        <authorList>
            <person name="Shang D."/>
        </authorList>
    </citation>
    <scope>NUCLEOTIDE SEQUENCE [LARGE SCALE GENOMIC DNA]</scope>
    <source>
        <strain evidence="11 12">F6074</strain>
    </source>
</reference>
<evidence type="ECO:0000256" key="5">
    <source>
        <dbReference type="ARBA" id="ARBA00023163"/>
    </source>
</evidence>
<dbReference type="SMART" id="SM00448">
    <property type="entry name" value="REC"/>
    <property type="match status" value="1"/>
</dbReference>
<gene>
    <name evidence="11" type="ORF">H3Z82_09360</name>
</gene>
<accession>A0A7W2M557</accession>
<dbReference type="EMBL" id="JACGLT010000006">
    <property type="protein sequence ID" value="MBA6152930.1"/>
    <property type="molecule type" value="Genomic_DNA"/>
</dbReference>
<feature type="domain" description="Response regulatory" evidence="9">
    <location>
        <begin position="3"/>
        <end position="117"/>
    </location>
</feature>
<dbReference type="PANTHER" id="PTHR48111">
    <property type="entry name" value="REGULATOR OF RPOS"/>
    <property type="match status" value="1"/>
</dbReference>
<dbReference type="PROSITE" id="PS50110">
    <property type="entry name" value="RESPONSE_REGULATORY"/>
    <property type="match status" value="1"/>
</dbReference>
<evidence type="ECO:0000256" key="1">
    <source>
        <dbReference type="ARBA" id="ARBA00022553"/>
    </source>
</evidence>
<evidence type="ECO:0000313" key="11">
    <source>
        <dbReference type="EMBL" id="MBA6152930.1"/>
    </source>
</evidence>
<keyword evidence="4 7" id="KW-0238">DNA-binding</keyword>
<comment type="caution">
    <text evidence="11">The sequence shown here is derived from an EMBL/GenBank/DDBJ whole genome shotgun (WGS) entry which is preliminary data.</text>
</comment>
<dbReference type="CDD" id="cd00383">
    <property type="entry name" value="trans_reg_C"/>
    <property type="match status" value="1"/>
</dbReference>
<dbReference type="InterPro" id="IPR016032">
    <property type="entry name" value="Sig_transdc_resp-reg_C-effctor"/>
</dbReference>
<evidence type="ECO:0000256" key="2">
    <source>
        <dbReference type="ARBA" id="ARBA00023012"/>
    </source>
</evidence>
<dbReference type="Pfam" id="PF00486">
    <property type="entry name" value="Trans_reg_C"/>
    <property type="match status" value="1"/>
</dbReference>
<dbReference type="AlphaFoldDB" id="A0A7W2M557"/>
<name>A0A7W2M557_9FLAO</name>
<dbReference type="CDD" id="cd17574">
    <property type="entry name" value="REC_OmpR"/>
    <property type="match status" value="1"/>
</dbReference>
<dbReference type="PROSITE" id="PS51755">
    <property type="entry name" value="OMPR_PHOB"/>
    <property type="match status" value="1"/>
</dbReference>
<dbReference type="Pfam" id="PF00072">
    <property type="entry name" value="Response_reg"/>
    <property type="match status" value="1"/>
</dbReference>
<dbReference type="PANTHER" id="PTHR48111:SF22">
    <property type="entry name" value="REGULATOR OF RPOS"/>
    <property type="match status" value="1"/>
</dbReference>
<sequence>MKKILVIEDDPELNRNIKEALLAENMQVETVYDGLLAERILNKSHFDCILLDINLPGKSGFDLAKDFRTHNIATPILMISAFSELEDKVHGYEMGADDYITKPFYMRELILKINSLIKRSQNTAADRHENELIIAGDLQLDTRLKKVSRQHTEIALTPREYQILLKLLESKGEIVSKQRLVQEIWGKSFDANTNTIEVYINFLRKKIDRPFNKESIKTKIGYGYYFED</sequence>
<dbReference type="Proteomes" id="UP000541857">
    <property type="component" value="Unassembled WGS sequence"/>
</dbReference>
<keyword evidence="5" id="KW-0804">Transcription</keyword>
<feature type="domain" description="OmpR/PhoB-type" evidence="10">
    <location>
        <begin position="130"/>
        <end position="228"/>
    </location>
</feature>
<dbReference type="GO" id="GO:0000156">
    <property type="term" value="F:phosphorelay response regulator activity"/>
    <property type="evidence" value="ECO:0007669"/>
    <property type="project" value="TreeGrafter"/>
</dbReference>
<feature type="domain" description="FHA" evidence="8">
    <location>
        <begin position="123"/>
        <end position="180"/>
    </location>
</feature>
<keyword evidence="1 6" id="KW-0597">Phosphoprotein</keyword>
<dbReference type="Gene3D" id="1.10.10.10">
    <property type="entry name" value="Winged helix-like DNA-binding domain superfamily/Winged helix DNA-binding domain"/>
    <property type="match status" value="1"/>
</dbReference>
<evidence type="ECO:0000259" key="10">
    <source>
        <dbReference type="PROSITE" id="PS51755"/>
    </source>
</evidence>
<keyword evidence="2" id="KW-0902">Two-component regulatory system</keyword>
<protein>
    <submittedName>
        <fullName evidence="11">Response regulator transcription factor</fullName>
    </submittedName>
</protein>
<dbReference type="Gene3D" id="3.40.50.2300">
    <property type="match status" value="1"/>
</dbReference>